<reference evidence="1 2" key="1">
    <citation type="submission" date="2016-11" db="EMBL/GenBank/DDBJ databases">
        <authorList>
            <person name="Jaros S."/>
            <person name="Januszkiewicz K."/>
            <person name="Wedrychowicz H."/>
        </authorList>
    </citation>
    <scope>NUCLEOTIDE SEQUENCE [LARGE SCALE GENOMIC DNA]</scope>
    <source>
        <strain evidence="1 2">DSM 25660</strain>
    </source>
</reference>
<evidence type="ECO:0000313" key="1">
    <source>
        <dbReference type="EMBL" id="SHF57235.1"/>
    </source>
</evidence>
<dbReference type="STRING" id="1124188.SAMN05444377_112106"/>
<protein>
    <submittedName>
        <fullName evidence="1">Uncharacterized protein</fullName>
    </submittedName>
</protein>
<dbReference type="AlphaFoldDB" id="A0A1M5CR59"/>
<dbReference type="Proteomes" id="UP000184147">
    <property type="component" value="Unassembled WGS sequence"/>
</dbReference>
<dbReference type="SUPFAM" id="SSF46785">
    <property type="entry name" value="Winged helix' DNA-binding domain"/>
    <property type="match status" value="1"/>
</dbReference>
<sequence length="187" mass="21204">MCDSGKTSTFVTRFDAPMLETLITSKTRLRILVKLFINAANNGYLRGLADELNESTNSIRKELNNLTEAGYLEKEAVRNTILYKANTRHPLFSTLQKIVRQHLGLDAIIEMILSRMGTVYQIALVGDYANGIDSGYIQVQVYGADLNAAYIEQLQPKIEAQIKRKVFFELRDEPLKEGLIIYEIDNN</sequence>
<dbReference type="InterPro" id="IPR011991">
    <property type="entry name" value="ArsR-like_HTH"/>
</dbReference>
<dbReference type="InterPro" id="IPR036390">
    <property type="entry name" value="WH_DNA-bd_sf"/>
</dbReference>
<gene>
    <name evidence="1" type="ORF">SAMN05444377_112106</name>
</gene>
<dbReference type="CDD" id="cd00090">
    <property type="entry name" value="HTH_ARSR"/>
    <property type="match status" value="1"/>
</dbReference>
<dbReference type="EMBL" id="FQVQ01000012">
    <property type="protein sequence ID" value="SHF57235.1"/>
    <property type="molecule type" value="Genomic_DNA"/>
</dbReference>
<name>A0A1M5CR59_9FLAO</name>
<organism evidence="1 2">
    <name type="scientific">Flavobacterium fontis</name>
    <dbReference type="NCBI Taxonomy" id="1124188"/>
    <lineage>
        <taxon>Bacteria</taxon>
        <taxon>Pseudomonadati</taxon>
        <taxon>Bacteroidota</taxon>
        <taxon>Flavobacteriia</taxon>
        <taxon>Flavobacteriales</taxon>
        <taxon>Flavobacteriaceae</taxon>
        <taxon>Flavobacterium</taxon>
    </lineage>
</organism>
<dbReference type="InterPro" id="IPR036388">
    <property type="entry name" value="WH-like_DNA-bd_sf"/>
</dbReference>
<dbReference type="Gene3D" id="1.10.10.10">
    <property type="entry name" value="Winged helix-like DNA-binding domain superfamily/Winged helix DNA-binding domain"/>
    <property type="match status" value="1"/>
</dbReference>
<dbReference type="GO" id="GO:0006355">
    <property type="term" value="P:regulation of DNA-templated transcription"/>
    <property type="evidence" value="ECO:0007669"/>
    <property type="project" value="UniProtKB-ARBA"/>
</dbReference>
<accession>A0A1M5CR59</accession>
<proteinExistence type="predicted"/>
<keyword evidence="2" id="KW-1185">Reference proteome</keyword>
<evidence type="ECO:0000313" key="2">
    <source>
        <dbReference type="Proteomes" id="UP000184147"/>
    </source>
</evidence>